<reference evidence="3 4" key="1">
    <citation type="journal article" date="2021" name="Comput. Struct. Biotechnol. J.">
        <title>De novo genome assembly of the potent medicinal plant Rehmannia glutinosa using nanopore technology.</title>
        <authorList>
            <person name="Ma L."/>
            <person name="Dong C."/>
            <person name="Song C."/>
            <person name="Wang X."/>
            <person name="Zheng X."/>
            <person name="Niu Y."/>
            <person name="Chen S."/>
            <person name="Feng W."/>
        </authorList>
    </citation>
    <scope>NUCLEOTIDE SEQUENCE [LARGE SCALE GENOMIC DNA]</scope>
    <source>
        <strain evidence="3">DH-2019</strain>
    </source>
</reference>
<dbReference type="PANTHER" id="PTHR47926">
    <property type="entry name" value="PENTATRICOPEPTIDE REPEAT-CONTAINING PROTEIN"/>
    <property type="match status" value="1"/>
</dbReference>
<dbReference type="Pfam" id="PF13041">
    <property type="entry name" value="PPR_2"/>
    <property type="match status" value="3"/>
</dbReference>
<evidence type="ECO:0000313" key="4">
    <source>
        <dbReference type="Proteomes" id="UP001318860"/>
    </source>
</evidence>
<keyword evidence="1" id="KW-0677">Repeat</keyword>
<dbReference type="PANTHER" id="PTHR47926:SF540">
    <property type="entry name" value="PENTATRICOPEPTIDE REPEAT-CONTAINING PROTEIN"/>
    <property type="match status" value="1"/>
</dbReference>
<gene>
    <name evidence="3" type="ORF">DH2020_045175</name>
</gene>
<organism evidence="3 4">
    <name type="scientific">Rehmannia glutinosa</name>
    <name type="common">Chinese foxglove</name>
    <dbReference type="NCBI Taxonomy" id="99300"/>
    <lineage>
        <taxon>Eukaryota</taxon>
        <taxon>Viridiplantae</taxon>
        <taxon>Streptophyta</taxon>
        <taxon>Embryophyta</taxon>
        <taxon>Tracheophyta</taxon>
        <taxon>Spermatophyta</taxon>
        <taxon>Magnoliopsida</taxon>
        <taxon>eudicotyledons</taxon>
        <taxon>Gunneridae</taxon>
        <taxon>Pentapetalae</taxon>
        <taxon>asterids</taxon>
        <taxon>lamiids</taxon>
        <taxon>Lamiales</taxon>
        <taxon>Orobanchaceae</taxon>
        <taxon>Rehmannieae</taxon>
        <taxon>Rehmannia</taxon>
    </lineage>
</organism>
<dbReference type="PROSITE" id="PS51375">
    <property type="entry name" value="PPR"/>
    <property type="match status" value="3"/>
</dbReference>
<dbReference type="InterPro" id="IPR046960">
    <property type="entry name" value="PPR_At4g14850-like_plant"/>
</dbReference>
<evidence type="ECO:0000256" key="2">
    <source>
        <dbReference type="PROSITE-ProRule" id="PRU00708"/>
    </source>
</evidence>
<dbReference type="Pfam" id="PF01535">
    <property type="entry name" value="PPR"/>
    <property type="match status" value="1"/>
</dbReference>
<sequence length="635" mass="72156">MGGLKWFNSCLDFDIYSCRSLDFFVGAGIDNTFRRKFDREEYLQRAREREAKHRDYEVDLESRLGKTQVQRRFDVLKKRKDTGGFTEQGKTWNKEKAAEEEPEMDPDVAAMMGFGVFKICSGMSWKSGSAMRLKDASDEVLAADESVEHMSRGTSRVVERRLLRLLHGRDTRTRLREIHGHFIRHSLIHSNQLLSHFISICTSLDKMPYATRVFKQSPNPNILLFNSMIKGYSLCGPFRDSIAIFSDMKKRGIWPDEFTFAPLLKACANLRDLNLGLEVYKEVLVLGYERFGAIRVGVLELYVNCERMAEAKRVFDEMSHRDVIVWNLMIRGFCRSGDVEIGLGLFRRMGERSVVSWNTMISCLVQSKRDKDALGLFLEMWDQGFEPDEATVVMMLPVCARLGEVDIGKWVHSYVESTGLYRDFVSVGNALLDFYSKCGELDLALEIFNHMPRKNVVSWNTMILGLALNGEGDRGLELFKEMTDHYGLSPNDATFVGVFACCVHAGLLQSGRDFFASMVTNHHINPKLEHYGCMVDLLGRGGCVKEAYELIQTMPMKPTAALWGALLSACRTNGDMELAEFAVKELINLEPWNSGNYVLLSNIYAETGNWSGVEEVRKLMKENSVDKTVGQSVIE</sequence>
<dbReference type="NCBIfam" id="TIGR00756">
    <property type="entry name" value="PPR"/>
    <property type="match status" value="5"/>
</dbReference>
<proteinExistence type="predicted"/>
<feature type="repeat" description="PPR" evidence="2">
    <location>
        <begin position="455"/>
        <end position="485"/>
    </location>
</feature>
<accession>A0ABR0UF23</accession>
<evidence type="ECO:0008006" key="5">
    <source>
        <dbReference type="Google" id="ProtNLM"/>
    </source>
</evidence>
<dbReference type="InterPro" id="IPR011990">
    <property type="entry name" value="TPR-like_helical_dom_sf"/>
</dbReference>
<dbReference type="InterPro" id="IPR002885">
    <property type="entry name" value="PPR_rpt"/>
</dbReference>
<feature type="repeat" description="PPR" evidence="2">
    <location>
        <begin position="322"/>
        <end position="356"/>
    </location>
</feature>
<protein>
    <recommendedName>
        <fullName evidence="5">Pentatricopeptide repeat-containing protein</fullName>
    </recommendedName>
</protein>
<dbReference type="Proteomes" id="UP001318860">
    <property type="component" value="Unassembled WGS sequence"/>
</dbReference>
<dbReference type="InterPro" id="IPR046848">
    <property type="entry name" value="E_motif"/>
</dbReference>
<feature type="repeat" description="PPR" evidence="2">
    <location>
        <begin position="221"/>
        <end position="255"/>
    </location>
</feature>
<evidence type="ECO:0000256" key="1">
    <source>
        <dbReference type="ARBA" id="ARBA00022737"/>
    </source>
</evidence>
<dbReference type="Pfam" id="PF12854">
    <property type="entry name" value="PPR_1"/>
    <property type="match status" value="1"/>
</dbReference>
<dbReference type="EMBL" id="JABTTQ020002938">
    <property type="protein sequence ID" value="KAK6121082.1"/>
    <property type="molecule type" value="Genomic_DNA"/>
</dbReference>
<keyword evidence="4" id="KW-1185">Reference proteome</keyword>
<dbReference type="Pfam" id="PF20431">
    <property type="entry name" value="E_motif"/>
    <property type="match status" value="1"/>
</dbReference>
<dbReference type="Gene3D" id="1.25.40.10">
    <property type="entry name" value="Tetratricopeptide repeat domain"/>
    <property type="match status" value="3"/>
</dbReference>
<name>A0ABR0UF23_REHGL</name>
<evidence type="ECO:0000313" key="3">
    <source>
        <dbReference type="EMBL" id="KAK6121082.1"/>
    </source>
</evidence>
<comment type="caution">
    <text evidence="3">The sequence shown here is derived from an EMBL/GenBank/DDBJ whole genome shotgun (WGS) entry which is preliminary data.</text>
</comment>